<comment type="caution">
    <text evidence="2">The sequence shown here is derived from an EMBL/GenBank/DDBJ whole genome shotgun (WGS) entry which is preliminary data.</text>
</comment>
<evidence type="ECO:0000313" key="3">
    <source>
        <dbReference type="Proteomes" id="UP001498398"/>
    </source>
</evidence>
<sequence length="182" mass="21864">MRAPTLFATVLVTLLASASASPIPLASNSDGSVQIARNVEVERAVELDERQIRNASWKRVEEVEEKRVIRPAAWKRGTFSADWRREEEKRFRPDWKRGEEEKRVFRSADWKREDEEKRVFRSADWKREEEEKRVFRSADWKREDEEKRVFRSADWKREEEEKRVFRSADWKREAANAPGPDW</sequence>
<feature type="chain" id="PRO_5046068617" evidence="1">
    <location>
        <begin position="21"/>
        <end position="182"/>
    </location>
</feature>
<keyword evidence="1" id="KW-0732">Signal</keyword>
<keyword evidence="3" id="KW-1185">Reference proteome</keyword>
<name>A0ABR1JK94_9AGAR</name>
<gene>
    <name evidence="2" type="ORF">VKT23_007580</name>
</gene>
<dbReference type="Proteomes" id="UP001498398">
    <property type="component" value="Unassembled WGS sequence"/>
</dbReference>
<organism evidence="2 3">
    <name type="scientific">Marasmiellus scandens</name>
    <dbReference type="NCBI Taxonomy" id="2682957"/>
    <lineage>
        <taxon>Eukaryota</taxon>
        <taxon>Fungi</taxon>
        <taxon>Dikarya</taxon>
        <taxon>Basidiomycota</taxon>
        <taxon>Agaricomycotina</taxon>
        <taxon>Agaricomycetes</taxon>
        <taxon>Agaricomycetidae</taxon>
        <taxon>Agaricales</taxon>
        <taxon>Marasmiineae</taxon>
        <taxon>Omphalotaceae</taxon>
        <taxon>Marasmiellus</taxon>
    </lineage>
</organism>
<evidence type="ECO:0000256" key="1">
    <source>
        <dbReference type="SAM" id="SignalP"/>
    </source>
</evidence>
<accession>A0ABR1JK94</accession>
<proteinExistence type="predicted"/>
<evidence type="ECO:0000313" key="2">
    <source>
        <dbReference type="EMBL" id="KAK7462999.1"/>
    </source>
</evidence>
<dbReference type="EMBL" id="JBANRG010000010">
    <property type="protein sequence ID" value="KAK7462999.1"/>
    <property type="molecule type" value="Genomic_DNA"/>
</dbReference>
<feature type="signal peptide" evidence="1">
    <location>
        <begin position="1"/>
        <end position="20"/>
    </location>
</feature>
<protein>
    <submittedName>
        <fullName evidence="2">Uncharacterized protein</fullName>
    </submittedName>
</protein>
<reference evidence="2 3" key="1">
    <citation type="submission" date="2024-01" db="EMBL/GenBank/DDBJ databases">
        <title>A draft genome for the cacao thread blight pathogen Marasmiellus scandens.</title>
        <authorList>
            <person name="Baruah I.K."/>
            <person name="Leung J."/>
            <person name="Bukari Y."/>
            <person name="Amoako-Attah I."/>
            <person name="Meinhardt L.W."/>
            <person name="Bailey B.A."/>
            <person name="Cohen S.P."/>
        </authorList>
    </citation>
    <scope>NUCLEOTIDE SEQUENCE [LARGE SCALE GENOMIC DNA]</scope>
    <source>
        <strain evidence="2 3">GH-19</strain>
    </source>
</reference>